<comment type="caution">
    <text evidence="2">The sequence shown here is derived from an EMBL/GenBank/DDBJ whole genome shotgun (WGS) entry which is preliminary data.</text>
</comment>
<proteinExistence type="predicted"/>
<feature type="region of interest" description="Disordered" evidence="1">
    <location>
        <begin position="87"/>
        <end position="128"/>
    </location>
</feature>
<evidence type="ECO:0000313" key="3">
    <source>
        <dbReference type="Proteomes" id="UP000035720"/>
    </source>
</evidence>
<dbReference type="OrthoDB" id="154293at2"/>
<organism evidence="2 3">
    <name type="scientific">Nostocoides jenkinsii Ben 74</name>
    <dbReference type="NCBI Taxonomy" id="1193518"/>
    <lineage>
        <taxon>Bacteria</taxon>
        <taxon>Bacillati</taxon>
        <taxon>Actinomycetota</taxon>
        <taxon>Actinomycetes</taxon>
        <taxon>Micrococcales</taxon>
        <taxon>Intrasporangiaceae</taxon>
        <taxon>Nostocoides</taxon>
    </lineage>
</organism>
<evidence type="ECO:0000256" key="1">
    <source>
        <dbReference type="SAM" id="MobiDB-lite"/>
    </source>
</evidence>
<accession>A0A077M9S1</accession>
<sequence length="128" mass="12889">MAVTATSFAAGIPYVIGRKVAPPVGTVLRVVAEDIATAYVISEDGRCEPADSEGAGHAAVTLERNRAALTLLCAGRRTFATLPDDAEVTIEGGPGTRHTHPGRDDAAALSGTSSPGKGSTRGYVGAAA</sequence>
<name>A0A077M9S1_9MICO</name>
<dbReference type="Proteomes" id="UP000035720">
    <property type="component" value="Unassembled WGS sequence"/>
</dbReference>
<reference evidence="2 3" key="1">
    <citation type="journal article" date="2013" name="ISME J.">
        <title>A metabolic model for members of the genus Tetrasphaera involved in enhanced biological phosphorus removal.</title>
        <authorList>
            <person name="Kristiansen R."/>
            <person name="Nguyen H.T.T."/>
            <person name="Saunders A.M."/>
            <person name="Nielsen J.L."/>
            <person name="Wimmer R."/>
            <person name="Le V.Q."/>
            <person name="McIlroy S.J."/>
            <person name="Petrovski S."/>
            <person name="Seviour R.J."/>
            <person name="Calteau A."/>
            <person name="Nielsen K.L."/>
            <person name="Nielsen P.H."/>
        </authorList>
    </citation>
    <scope>NUCLEOTIDE SEQUENCE [LARGE SCALE GENOMIC DNA]</scope>
    <source>
        <strain evidence="2 3">Ben 74</strain>
    </source>
</reference>
<gene>
    <name evidence="2" type="ORF">BN13_60012</name>
</gene>
<dbReference type="AlphaFoldDB" id="A0A077M9S1"/>
<dbReference type="RefSeq" id="WP_048543953.1">
    <property type="nucleotide sequence ID" value="NZ_HF571038.1"/>
</dbReference>
<evidence type="ECO:0000313" key="2">
    <source>
        <dbReference type="EMBL" id="CCI54111.1"/>
    </source>
</evidence>
<protein>
    <submittedName>
        <fullName evidence="2">Uncharacterized protein</fullName>
    </submittedName>
</protein>
<keyword evidence="3" id="KW-1185">Reference proteome</keyword>
<dbReference type="EMBL" id="CAJC01000172">
    <property type="protein sequence ID" value="CCI54111.1"/>
    <property type="molecule type" value="Genomic_DNA"/>
</dbReference>
<dbReference type="STRING" id="1193518.BN13_60012"/>